<feature type="transmembrane region" description="Helical" evidence="5">
    <location>
        <begin position="68"/>
        <end position="86"/>
    </location>
</feature>
<evidence type="ECO:0000256" key="5">
    <source>
        <dbReference type="SAM" id="Phobius"/>
    </source>
</evidence>
<proteinExistence type="predicted"/>
<dbReference type="InterPro" id="IPR032808">
    <property type="entry name" value="DoxX"/>
</dbReference>
<feature type="transmembrane region" description="Helical" evidence="5">
    <location>
        <begin position="6"/>
        <end position="24"/>
    </location>
</feature>
<keyword evidence="4 5" id="KW-0472">Membrane</keyword>
<sequence>MDELAILTLFSSFSFLFFGFGCFFSPRMTLEFIRYGLNKQERWLTGVLQLMGSVGLLFGFFFNPLLCLISSTGLFLLMLLGLRVRIKIRDSVLQSAPALIYALINLYLAIHYTAIILL</sequence>
<comment type="subcellular location">
    <subcellularLocation>
        <location evidence="1">Membrane</location>
        <topology evidence="1">Multi-pass membrane protein</topology>
    </subcellularLocation>
</comment>
<protein>
    <submittedName>
        <fullName evidence="6">DoxX family protein</fullName>
    </submittedName>
</protein>
<reference evidence="6 7" key="1">
    <citation type="submission" date="2024-07" db="EMBL/GenBank/DDBJ databases">
        <title>The genome sequence of type strain Sediminicola arcticus GDMCC 1.2805.</title>
        <authorList>
            <person name="Liu Y."/>
        </authorList>
    </citation>
    <scope>NUCLEOTIDE SEQUENCE [LARGE SCALE GENOMIC DNA]</scope>
    <source>
        <strain evidence="6 7">GDMCC 1.2805</strain>
    </source>
</reference>
<gene>
    <name evidence="6" type="ORF">ABXZ36_08135</name>
</gene>
<dbReference type="Pfam" id="PF13564">
    <property type="entry name" value="DoxX_2"/>
    <property type="match status" value="1"/>
</dbReference>
<evidence type="ECO:0000256" key="2">
    <source>
        <dbReference type="ARBA" id="ARBA00022692"/>
    </source>
</evidence>
<keyword evidence="7" id="KW-1185">Reference proteome</keyword>
<dbReference type="RefSeq" id="WP_354615011.1">
    <property type="nucleotide sequence ID" value="NZ_JBEXAE010000003.1"/>
</dbReference>
<keyword evidence="2 5" id="KW-0812">Transmembrane</keyword>
<evidence type="ECO:0000256" key="1">
    <source>
        <dbReference type="ARBA" id="ARBA00004141"/>
    </source>
</evidence>
<name>A0ABV2STX0_9FLAO</name>
<evidence type="ECO:0000256" key="3">
    <source>
        <dbReference type="ARBA" id="ARBA00022989"/>
    </source>
</evidence>
<organism evidence="6 7">
    <name type="scientific">Sediminicola arcticus</name>
    <dbReference type="NCBI Taxonomy" id="1574308"/>
    <lineage>
        <taxon>Bacteria</taxon>
        <taxon>Pseudomonadati</taxon>
        <taxon>Bacteroidota</taxon>
        <taxon>Flavobacteriia</taxon>
        <taxon>Flavobacteriales</taxon>
        <taxon>Flavobacteriaceae</taxon>
        <taxon>Sediminicola</taxon>
    </lineage>
</organism>
<evidence type="ECO:0000256" key="4">
    <source>
        <dbReference type="ARBA" id="ARBA00023136"/>
    </source>
</evidence>
<evidence type="ECO:0000313" key="7">
    <source>
        <dbReference type="Proteomes" id="UP001549799"/>
    </source>
</evidence>
<comment type="caution">
    <text evidence="6">The sequence shown here is derived from an EMBL/GenBank/DDBJ whole genome shotgun (WGS) entry which is preliminary data.</text>
</comment>
<evidence type="ECO:0000313" key="6">
    <source>
        <dbReference type="EMBL" id="MET6990616.1"/>
    </source>
</evidence>
<keyword evidence="3 5" id="KW-1133">Transmembrane helix</keyword>
<dbReference type="Proteomes" id="UP001549799">
    <property type="component" value="Unassembled WGS sequence"/>
</dbReference>
<accession>A0ABV2STX0</accession>
<dbReference type="EMBL" id="JBEXAE010000003">
    <property type="protein sequence ID" value="MET6990616.1"/>
    <property type="molecule type" value="Genomic_DNA"/>
</dbReference>
<feature type="transmembrane region" description="Helical" evidence="5">
    <location>
        <begin position="98"/>
        <end position="117"/>
    </location>
</feature>